<keyword evidence="2" id="KW-0812">Transmembrane</keyword>
<feature type="signal peptide" evidence="3">
    <location>
        <begin position="1"/>
        <end position="21"/>
    </location>
</feature>
<evidence type="ECO:0000256" key="3">
    <source>
        <dbReference type="SAM" id="SignalP"/>
    </source>
</evidence>
<feature type="region of interest" description="Disordered" evidence="1">
    <location>
        <begin position="262"/>
        <end position="290"/>
    </location>
</feature>
<dbReference type="EMBL" id="JAWDEY010000018">
    <property type="protein sequence ID" value="KAK6588959.1"/>
    <property type="molecule type" value="Genomic_DNA"/>
</dbReference>
<keyword evidence="2" id="KW-0472">Membrane</keyword>
<evidence type="ECO:0000256" key="2">
    <source>
        <dbReference type="SAM" id="Phobius"/>
    </source>
</evidence>
<organism evidence="4 5">
    <name type="scientific">Cryptosporidium xiaoi</name>
    <dbReference type="NCBI Taxonomy" id="659607"/>
    <lineage>
        <taxon>Eukaryota</taxon>
        <taxon>Sar</taxon>
        <taxon>Alveolata</taxon>
        <taxon>Apicomplexa</taxon>
        <taxon>Conoidasida</taxon>
        <taxon>Coccidia</taxon>
        <taxon>Eucoccidiorida</taxon>
        <taxon>Eimeriorina</taxon>
        <taxon>Cryptosporidiidae</taxon>
        <taxon>Cryptosporidium</taxon>
    </lineage>
</organism>
<comment type="caution">
    <text evidence="4">The sequence shown here is derived from an EMBL/GenBank/DDBJ whole genome shotgun (WGS) entry which is preliminary data.</text>
</comment>
<reference evidence="4 5" key="1">
    <citation type="submission" date="2023-10" db="EMBL/GenBank/DDBJ databases">
        <title>Comparative genomics analysis reveals potential genetic determinants of host preference in Cryptosporidium xiaoi.</title>
        <authorList>
            <person name="Xiao L."/>
            <person name="Li J."/>
        </authorList>
    </citation>
    <scope>NUCLEOTIDE SEQUENCE [LARGE SCALE GENOMIC DNA]</scope>
    <source>
        <strain evidence="4 5">52996</strain>
    </source>
</reference>
<feature type="compositionally biased region" description="Basic residues" evidence="1">
    <location>
        <begin position="281"/>
        <end position="290"/>
    </location>
</feature>
<dbReference type="AlphaFoldDB" id="A0AAV9XWU0"/>
<evidence type="ECO:0000313" key="4">
    <source>
        <dbReference type="EMBL" id="KAK6588959.1"/>
    </source>
</evidence>
<evidence type="ECO:0000256" key="1">
    <source>
        <dbReference type="SAM" id="MobiDB-lite"/>
    </source>
</evidence>
<name>A0AAV9XWU0_9CRYT</name>
<dbReference type="Proteomes" id="UP001311799">
    <property type="component" value="Unassembled WGS sequence"/>
</dbReference>
<keyword evidence="3" id="KW-0732">Signal</keyword>
<gene>
    <name evidence="4" type="ORF">RS030_263669</name>
</gene>
<accession>A0AAV9XWU0</accession>
<proteinExistence type="predicted"/>
<feature type="chain" id="PRO_5043664934" evidence="3">
    <location>
        <begin position="22"/>
        <end position="715"/>
    </location>
</feature>
<protein>
    <submittedName>
        <fullName evidence="4">Uncharacterized protein</fullName>
    </submittedName>
</protein>
<keyword evidence="5" id="KW-1185">Reference proteome</keyword>
<keyword evidence="2" id="KW-1133">Transmembrane helix</keyword>
<evidence type="ECO:0000313" key="5">
    <source>
        <dbReference type="Proteomes" id="UP001311799"/>
    </source>
</evidence>
<sequence>MFWNYHLLILIIINSVNKSQSENIELAQEYVDKIVGGFDNYSNIVDELEENLPFGISPSNDYNSDMHLNFMNTGLNEDSDKNYQQIVNNEDNTNNVNSENYYYYSGEYDVEYTLENNFNNNISTGSDEERGLDEKRDNEIQVEIESEYFITSEENESYLNNKTNSLGTMDVLNEDLINIREIHEYANETNTDDVEAFNDSKIERFSNNDIYTSGGAKTNERNVTDETETIHEEATKNDFINIKAGSNYTEGEDKKVDNIIRTRDKSLKKSKKDGKSSSSKYKNHVFKKKNTSNKEAIERMNISNAINDEEKVKGSYDDETGLSEFDMCLNYELIDKLRQEFLLGNIINTNKNKENTVMFNYLKKEQRERVNDINDFGRNEDLSKTFAQSNNSTNNSLSSIWECNIYDKEADIDVTYALNGTSEDSITSNIDIQHHLSSIEEENESNTLTNNDIKLKKEERLLLSENINTEREYNHVEINESNEENRQNNTNEDNSYGTEQVSLLLKLNKIVKEFDYFINIVDKILIMGLEKLIVFHEVIDNYYAEKYKAILLINVDGALRRINVPSDIVKNRNFVGMCISIGVFVLFFIVLILVELLSLGGQLFFSKKNSKSFNEDKLKIQKRINSIGTKIKVLNNNTSQNNDSRDYIESCVFSEDPSLICQNIAMRNRIENNSPTEETDYKLSLKELRSRIEENNEMLVYLSNGLSKCTESLYA</sequence>
<feature type="transmembrane region" description="Helical" evidence="2">
    <location>
        <begin position="574"/>
        <end position="599"/>
    </location>
</feature>